<keyword evidence="4" id="KW-0503">Monooxygenase</keyword>
<dbReference type="PANTHER" id="PTHR42847">
    <property type="entry name" value="ALKANESULFONATE MONOOXYGENASE"/>
    <property type="match status" value="1"/>
</dbReference>
<gene>
    <name evidence="7" type="ORF">NUM_40740</name>
</gene>
<dbReference type="AlphaFoldDB" id="A0A8J4AFU7"/>
<organism evidence="7 8">
    <name type="scientific">Actinocatenispora comari</name>
    <dbReference type="NCBI Taxonomy" id="2807577"/>
    <lineage>
        <taxon>Bacteria</taxon>
        <taxon>Bacillati</taxon>
        <taxon>Actinomycetota</taxon>
        <taxon>Actinomycetes</taxon>
        <taxon>Micromonosporales</taxon>
        <taxon>Micromonosporaceae</taxon>
        <taxon>Actinocatenispora</taxon>
    </lineage>
</organism>
<evidence type="ECO:0000256" key="5">
    <source>
        <dbReference type="SAM" id="MobiDB-lite"/>
    </source>
</evidence>
<keyword evidence="8" id="KW-1185">Reference proteome</keyword>
<dbReference type="GO" id="GO:0046306">
    <property type="term" value="P:alkanesulfonate catabolic process"/>
    <property type="evidence" value="ECO:0007669"/>
    <property type="project" value="TreeGrafter"/>
</dbReference>
<reference evidence="8" key="1">
    <citation type="journal article" date="2021" name="Int. J. Syst. Evol. Microbiol.">
        <title>Actinocatenispora comari sp. nov., an endophytic actinomycete isolated from aerial parts of Comarum salesowianum.</title>
        <authorList>
            <person name="Oyunbileg N."/>
            <person name="Iizaka Y."/>
            <person name="Hamada M."/>
            <person name="Davaapurev B.O."/>
            <person name="Fukumoto A."/>
            <person name="Tsetseg B."/>
            <person name="Kato F."/>
            <person name="Tamura T."/>
            <person name="Batkhuu J."/>
            <person name="Anzai Y."/>
        </authorList>
    </citation>
    <scope>NUCLEOTIDE SEQUENCE [LARGE SCALE GENOMIC DNA]</scope>
    <source>
        <strain evidence="8">NUM-2625</strain>
    </source>
</reference>
<feature type="region of interest" description="Disordered" evidence="5">
    <location>
        <begin position="119"/>
        <end position="140"/>
    </location>
</feature>
<dbReference type="Gene3D" id="3.20.20.30">
    <property type="entry name" value="Luciferase-like domain"/>
    <property type="match status" value="1"/>
</dbReference>
<dbReference type="SUPFAM" id="SSF51679">
    <property type="entry name" value="Bacterial luciferase-like"/>
    <property type="match status" value="1"/>
</dbReference>
<dbReference type="Pfam" id="PF00296">
    <property type="entry name" value="Bac_luciferase"/>
    <property type="match status" value="1"/>
</dbReference>
<dbReference type="InterPro" id="IPR011251">
    <property type="entry name" value="Luciferase-like_dom"/>
</dbReference>
<dbReference type="InterPro" id="IPR036661">
    <property type="entry name" value="Luciferase-like_sf"/>
</dbReference>
<evidence type="ECO:0000256" key="2">
    <source>
        <dbReference type="ARBA" id="ARBA00022643"/>
    </source>
</evidence>
<dbReference type="EMBL" id="BOPO01000077">
    <property type="protein sequence ID" value="GIL28820.1"/>
    <property type="molecule type" value="Genomic_DNA"/>
</dbReference>
<dbReference type="Proteomes" id="UP000614996">
    <property type="component" value="Unassembled WGS sequence"/>
</dbReference>
<sequence>MRYGLEICCGGSGVEAADLVALGVLAERSGFDGVFFEDYLVYYSEPDAPTHDPWLLLAAISAGTDRIRLGTTVTGLPARQLAKLAREALTLDHLSGGRAVLGVGLGDPQDRGVSAIHETAGAPGTGGPRGPQGGRLGGSAGERAARYDEGLDVLLGLLGGAPVRHTGRYYRVDGVAYRPGPVQTPRLPVWVGGSLEAGAAVRRAARCDGIVPYRRRDTDSWADVDAGQVAALRRRLGPAADIAIGGRRRRTDQAVEREYVAGLADAGATWWLEFVPPGDPAEMRDLVARGPLR</sequence>
<dbReference type="RefSeq" id="WP_207126530.1">
    <property type="nucleotide sequence ID" value="NZ_BOPO01000077.1"/>
</dbReference>
<protein>
    <submittedName>
        <fullName evidence="7">Luciferase-like protein</fullName>
    </submittedName>
</protein>
<comment type="caution">
    <text evidence="7">The sequence shown here is derived from an EMBL/GenBank/DDBJ whole genome shotgun (WGS) entry which is preliminary data.</text>
</comment>
<proteinExistence type="predicted"/>
<evidence type="ECO:0000256" key="4">
    <source>
        <dbReference type="ARBA" id="ARBA00023033"/>
    </source>
</evidence>
<evidence type="ECO:0000259" key="6">
    <source>
        <dbReference type="Pfam" id="PF00296"/>
    </source>
</evidence>
<dbReference type="InterPro" id="IPR050172">
    <property type="entry name" value="SsuD_RutA_monooxygenase"/>
</dbReference>
<dbReference type="PANTHER" id="PTHR42847:SF4">
    <property type="entry name" value="ALKANESULFONATE MONOOXYGENASE-RELATED"/>
    <property type="match status" value="1"/>
</dbReference>
<accession>A0A8J4AFU7</accession>
<keyword evidence="3" id="KW-0560">Oxidoreductase</keyword>
<dbReference type="GO" id="GO:0008726">
    <property type="term" value="F:alkanesulfonate monooxygenase activity"/>
    <property type="evidence" value="ECO:0007669"/>
    <property type="project" value="TreeGrafter"/>
</dbReference>
<evidence type="ECO:0000313" key="7">
    <source>
        <dbReference type="EMBL" id="GIL28820.1"/>
    </source>
</evidence>
<keyword evidence="1" id="KW-0285">Flavoprotein</keyword>
<keyword evidence="2" id="KW-0288">FMN</keyword>
<evidence type="ECO:0000256" key="1">
    <source>
        <dbReference type="ARBA" id="ARBA00022630"/>
    </source>
</evidence>
<feature type="compositionally biased region" description="Gly residues" evidence="5">
    <location>
        <begin position="123"/>
        <end position="140"/>
    </location>
</feature>
<evidence type="ECO:0000256" key="3">
    <source>
        <dbReference type="ARBA" id="ARBA00023002"/>
    </source>
</evidence>
<feature type="domain" description="Luciferase-like" evidence="6">
    <location>
        <begin position="14"/>
        <end position="244"/>
    </location>
</feature>
<name>A0A8J4AFU7_9ACTN</name>
<evidence type="ECO:0000313" key="8">
    <source>
        <dbReference type="Proteomes" id="UP000614996"/>
    </source>
</evidence>